<evidence type="ECO:0000313" key="5">
    <source>
        <dbReference type="Proteomes" id="UP001054902"/>
    </source>
</evidence>
<dbReference type="EMBL" id="BLLK01000069">
    <property type="protein sequence ID" value="GFH60955.1"/>
    <property type="molecule type" value="Genomic_DNA"/>
</dbReference>
<dbReference type="AlphaFoldDB" id="A0AAD3DDF9"/>
<dbReference type="SUPFAM" id="SSF55120">
    <property type="entry name" value="Pseudouridine synthase"/>
    <property type="match status" value="1"/>
</dbReference>
<name>A0AAD3DDF9_9STRA</name>
<dbReference type="Gene3D" id="3.30.2350.10">
    <property type="entry name" value="Pseudouridine synthase"/>
    <property type="match status" value="1"/>
</dbReference>
<dbReference type="InterPro" id="IPR006145">
    <property type="entry name" value="PsdUridine_synth_RsuA/RluA"/>
</dbReference>
<protein>
    <submittedName>
        <fullName evidence="4">Pseudouridine synthase</fullName>
    </submittedName>
</protein>
<accession>A0AAD3DDF9</accession>
<dbReference type="GO" id="GO:0003723">
    <property type="term" value="F:RNA binding"/>
    <property type="evidence" value="ECO:0007669"/>
    <property type="project" value="InterPro"/>
</dbReference>
<reference evidence="4 5" key="1">
    <citation type="journal article" date="2021" name="Sci. Rep.">
        <title>The genome of the diatom Chaetoceros tenuissimus carries an ancient integrated fragment of an extant virus.</title>
        <authorList>
            <person name="Hongo Y."/>
            <person name="Kimura K."/>
            <person name="Takaki Y."/>
            <person name="Yoshida Y."/>
            <person name="Baba S."/>
            <person name="Kobayashi G."/>
            <person name="Nagasaki K."/>
            <person name="Hano T."/>
            <person name="Tomaru Y."/>
        </authorList>
    </citation>
    <scope>NUCLEOTIDE SEQUENCE [LARGE SCALE GENOMIC DNA]</scope>
    <source>
        <strain evidence="4 5">NIES-3715</strain>
    </source>
</reference>
<dbReference type="GO" id="GO:0000455">
    <property type="term" value="P:enzyme-directed rRNA pseudouridine synthesis"/>
    <property type="evidence" value="ECO:0007669"/>
    <property type="project" value="TreeGrafter"/>
</dbReference>
<organism evidence="4 5">
    <name type="scientific">Chaetoceros tenuissimus</name>
    <dbReference type="NCBI Taxonomy" id="426638"/>
    <lineage>
        <taxon>Eukaryota</taxon>
        <taxon>Sar</taxon>
        <taxon>Stramenopiles</taxon>
        <taxon>Ochrophyta</taxon>
        <taxon>Bacillariophyta</taxon>
        <taxon>Coscinodiscophyceae</taxon>
        <taxon>Chaetocerotophycidae</taxon>
        <taxon>Chaetocerotales</taxon>
        <taxon>Chaetocerotaceae</taxon>
        <taxon>Chaetoceros</taxon>
    </lineage>
</organism>
<feature type="domain" description="Pseudouridine synthase RsuA/RluA-like" evidence="3">
    <location>
        <begin position="207"/>
        <end position="369"/>
    </location>
</feature>
<sequence length="491" mass="55806">MPTIDMTRALFQVLLSTFLFACFGFTPQHSLTRNSIEHVHSSKLHSQIIELENGKSFELHEISDDSESGSAFCEFPSDKDLEKLPNGLKGGYKVMKTYQISFSHQKPMLIQEALTTLDPINYPTLSRARKACRKGSIIIHNGPIQNGEEHQAFSSKSKRARVGVVVNAGDVIGVQIMMGTFKKKRCYPNIMYSRPRFSLPILYEDDHLAIVDKPAQIAMYSTRESKSGSTSRRTIRDILPWTLTPPHPGTHGNPLRRPIAVHRLDTPTNGVVVVAKTKTAMDSLYHQFQSRKTIKSYIAIVNGHPQGNDYPGKSENGWNIIDYPLGGKHAVTRWRVMKTAKSLNAKDGLLTQVEVQPKTGRYHQIRRHFMLICRRPLVGDKIYAGLLQAPRFLRNGLYLCSNGITLEHPYYNTSIGRKEWETIVKNGENYGDFSELHLSDDGQNKVMLTIRKEPPKRFEKLMWGEESWANQKAMDESIPERLISNVKERNF</sequence>
<evidence type="ECO:0000256" key="1">
    <source>
        <dbReference type="ARBA" id="ARBA00010876"/>
    </source>
</evidence>
<keyword evidence="2" id="KW-0732">Signal</keyword>
<gene>
    <name evidence="4" type="ORF">CTEN210_17431</name>
</gene>
<dbReference type="InterPro" id="IPR020103">
    <property type="entry name" value="PsdUridine_synth_cat_dom_sf"/>
</dbReference>
<evidence type="ECO:0000259" key="3">
    <source>
        <dbReference type="Pfam" id="PF00849"/>
    </source>
</evidence>
<evidence type="ECO:0000313" key="4">
    <source>
        <dbReference type="EMBL" id="GFH60955.1"/>
    </source>
</evidence>
<dbReference type="Proteomes" id="UP001054902">
    <property type="component" value="Unassembled WGS sequence"/>
</dbReference>
<dbReference type="Pfam" id="PF00849">
    <property type="entry name" value="PseudoU_synth_2"/>
    <property type="match status" value="1"/>
</dbReference>
<dbReference type="InterPro" id="IPR050188">
    <property type="entry name" value="RluA_PseudoU_synthase"/>
</dbReference>
<evidence type="ECO:0000256" key="2">
    <source>
        <dbReference type="SAM" id="SignalP"/>
    </source>
</evidence>
<comment type="similarity">
    <text evidence="1">Belongs to the pseudouridine synthase RluA family.</text>
</comment>
<dbReference type="PANTHER" id="PTHR21600">
    <property type="entry name" value="MITOCHONDRIAL RNA PSEUDOURIDINE SYNTHASE"/>
    <property type="match status" value="1"/>
</dbReference>
<dbReference type="CDD" id="cd02869">
    <property type="entry name" value="PseudoU_synth_RluA_like"/>
    <property type="match status" value="1"/>
</dbReference>
<proteinExistence type="inferred from homology"/>
<dbReference type="PANTHER" id="PTHR21600:SF87">
    <property type="entry name" value="RNA PSEUDOURIDYLATE SYNTHASE DOMAIN-CONTAINING PROTEIN 1"/>
    <property type="match status" value="1"/>
</dbReference>
<feature type="signal peptide" evidence="2">
    <location>
        <begin position="1"/>
        <end position="24"/>
    </location>
</feature>
<dbReference type="GO" id="GO:0009982">
    <property type="term" value="F:pseudouridine synthase activity"/>
    <property type="evidence" value="ECO:0007669"/>
    <property type="project" value="InterPro"/>
</dbReference>
<keyword evidence="5" id="KW-1185">Reference proteome</keyword>
<comment type="caution">
    <text evidence="4">The sequence shown here is derived from an EMBL/GenBank/DDBJ whole genome shotgun (WGS) entry which is preliminary data.</text>
</comment>
<feature type="chain" id="PRO_5042002711" evidence="2">
    <location>
        <begin position="25"/>
        <end position="491"/>
    </location>
</feature>